<gene>
    <name evidence="2" type="ORF">PU630_14395</name>
</gene>
<feature type="domain" description="Luciferase-like" evidence="1">
    <location>
        <begin position="30"/>
        <end position="319"/>
    </location>
</feature>
<evidence type="ECO:0000259" key="1">
    <source>
        <dbReference type="Pfam" id="PF00296"/>
    </source>
</evidence>
<dbReference type="Gene3D" id="3.20.20.30">
    <property type="entry name" value="Luciferase-like domain"/>
    <property type="match status" value="1"/>
</dbReference>
<dbReference type="RefSeq" id="WP_275277745.1">
    <property type="nucleotide sequence ID" value="NZ_CP119108.1"/>
</dbReference>
<protein>
    <submittedName>
        <fullName evidence="2">LLM class flavin-dependent oxidoreductase</fullName>
    </submittedName>
</protein>
<accession>A0ABY8BY36</accession>
<keyword evidence="3" id="KW-1185">Reference proteome</keyword>
<evidence type="ECO:0000313" key="3">
    <source>
        <dbReference type="Proteomes" id="UP001214553"/>
    </source>
</evidence>
<dbReference type="InterPro" id="IPR050766">
    <property type="entry name" value="Bact_Lucif_Oxidored"/>
</dbReference>
<dbReference type="PANTHER" id="PTHR30137">
    <property type="entry name" value="LUCIFERASE-LIKE MONOOXYGENASE"/>
    <property type="match status" value="1"/>
</dbReference>
<dbReference type="PANTHER" id="PTHR30137:SF6">
    <property type="entry name" value="LUCIFERASE-LIKE MONOOXYGENASE"/>
    <property type="match status" value="1"/>
</dbReference>
<evidence type="ECO:0000313" key="2">
    <source>
        <dbReference type="EMBL" id="WEG08417.1"/>
    </source>
</evidence>
<proteinExistence type="predicted"/>
<organism evidence="2 3">
    <name type="scientific">Microbacterium horticulturae</name>
    <dbReference type="NCBI Taxonomy" id="3028316"/>
    <lineage>
        <taxon>Bacteria</taxon>
        <taxon>Bacillati</taxon>
        <taxon>Actinomycetota</taxon>
        <taxon>Actinomycetes</taxon>
        <taxon>Micrococcales</taxon>
        <taxon>Microbacteriaceae</taxon>
        <taxon>Microbacterium</taxon>
    </lineage>
</organism>
<dbReference type="Proteomes" id="UP001214553">
    <property type="component" value="Chromosome"/>
</dbReference>
<dbReference type="InterPro" id="IPR036661">
    <property type="entry name" value="Luciferase-like_sf"/>
</dbReference>
<dbReference type="SUPFAM" id="SSF51679">
    <property type="entry name" value="Bacterial luciferase-like"/>
    <property type="match status" value="1"/>
</dbReference>
<reference evidence="2 3" key="1">
    <citation type="submission" date="2023-03" db="EMBL/GenBank/DDBJ databases">
        <title>Genome sequence of Microbacterium sp. KACC 23027.</title>
        <authorList>
            <person name="Kim S."/>
            <person name="Heo J."/>
            <person name="Kwon S.-W."/>
        </authorList>
    </citation>
    <scope>NUCLEOTIDE SEQUENCE [LARGE SCALE GENOMIC DNA]</scope>
    <source>
        <strain evidence="2 3">KACC 23027</strain>
    </source>
</reference>
<name>A0ABY8BY36_9MICO</name>
<dbReference type="EMBL" id="CP119108">
    <property type="protein sequence ID" value="WEG08417.1"/>
    <property type="molecule type" value="Genomic_DNA"/>
</dbReference>
<dbReference type="Pfam" id="PF00296">
    <property type="entry name" value="Bac_luciferase"/>
    <property type="match status" value="1"/>
</dbReference>
<dbReference type="InterPro" id="IPR011251">
    <property type="entry name" value="Luciferase-like_dom"/>
</dbReference>
<sequence length="372" mass="41116">MHLSVFMGPISLGPTFDKAMIDLCIDEAIACADAGYAMVTFGEQHLNDYEPYANPFLMGARLAPHLGDTWFGTTVVPLVFHHPLRVAEDSNVIDLLTRGRFIMGLSSGRGGPVPDFRVWDLPMERKDEIFNAKLDDVNRIHALRTGDAPLQLGSEWDHGELAGRMMPASWRVRGPLKAIGTNTDVKIDGVARRGYPLFLGPCLPEAAAEKLARHRAAMEEAGIPEQQRREAARLSLVTRHVFCGRTEERAWEIAEALAGRNPMMDRSVDRRSLRELSKADLTGDPAPRNSRHVQEWMAGGTPDQLIETFRGYAAAGVEHVNIRFTAGTADPALVAESYELFTREVLPNIGHELFPALRDDEVDPLHLAKGVA</sequence>